<comment type="caution">
    <text evidence="1">The sequence shown here is derived from an EMBL/GenBank/DDBJ whole genome shotgun (WGS) entry which is preliminary data.</text>
</comment>
<keyword evidence="2" id="KW-1185">Reference proteome</keyword>
<reference evidence="1 2" key="2">
    <citation type="submission" date="2019-08" db="EMBL/GenBank/DDBJ databases">
        <title>Tsukamurella conjunctivitidis sp. nov., Tsukamurella assacharolytica sp. nov. and Tsukamurella sputae sp. nov. isolated from patients with conjunctivitis, bacteraemia (lymphoma) and respiratory infection (sputum) in Hong Kong.</title>
        <authorList>
            <person name="Fok K.M.N."/>
            <person name="Fong J.Y.H."/>
        </authorList>
    </citation>
    <scope>NUCLEOTIDE SEQUENCE [LARGE SCALE GENOMIC DNA]</scope>
    <source>
        <strain evidence="1 2">HKU70</strain>
    </source>
</reference>
<reference evidence="1 2" key="1">
    <citation type="submission" date="2019-06" db="EMBL/GenBank/DDBJ databases">
        <authorList>
            <person name="Teng J.L.L."/>
            <person name="Lee H.H."/>
            <person name="Lau S.K.P."/>
            <person name="Woo P.C.Y."/>
        </authorList>
    </citation>
    <scope>NUCLEOTIDE SEQUENCE [LARGE SCALE GENOMIC DNA]</scope>
    <source>
        <strain evidence="1 2">HKU70</strain>
    </source>
</reference>
<proteinExistence type="predicted"/>
<sequence>MRGMVTRAVLLAEGWTDVSIRKAIGGKELRRLWPGVYTDQPRGKPWDEYRLTVLAAGLVGGHGVTSHQSAGAIHRLAMLDPDCARVHTTVSAKHGGGLVSANRHVHPRLLRPEDSVVIDGLIVTSRTRTVIDIALSGTFEQAAVVVNGARRRYRYPTASTPVPIPVAELHAALDFLSGAARSAIARRAIVESSELCESPGETLSLLRMRQWRLPEPQQQRAFRINGRTYYVDFLWGTLVGEFDGDDKYDSDAARRRYEKRRDGDFATIGYTVCHWSWEDLQDRPRFFRILTNALVRSGQLSYVPAFAG</sequence>
<dbReference type="Proteomes" id="UP000319792">
    <property type="component" value="Unassembled WGS sequence"/>
</dbReference>
<name>A0A5C5RTZ8_9ACTN</name>
<dbReference type="RefSeq" id="WP_146431562.1">
    <property type="nucleotide sequence ID" value="NZ_VIGV01000001.1"/>
</dbReference>
<organism evidence="1 2">
    <name type="scientific">Tsukamurella sputi</name>
    <dbReference type="NCBI Taxonomy" id="2591848"/>
    <lineage>
        <taxon>Bacteria</taxon>
        <taxon>Bacillati</taxon>
        <taxon>Actinomycetota</taxon>
        <taxon>Actinomycetes</taxon>
        <taxon>Mycobacteriales</taxon>
        <taxon>Tsukamurellaceae</taxon>
        <taxon>Tsukamurella</taxon>
    </lineage>
</organism>
<dbReference type="OrthoDB" id="5517693at2"/>
<protein>
    <recommendedName>
        <fullName evidence="3">Type IV toxin-antitoxin system AbiEi family antitoxin domain-containing protein</fullName>
    </recommendedName>
</protein>
<dbReference type="AlphaFoldDB" id="A0A5C5RTZ8"/>
<evidence type="ECO:0008006" key="3">
    <source>
        <dbReference type="Google" id="ProtNLM"/>
    </source>
</evidence>
<dbReference type="EMBL" id="VIGV01000001">
    <property type="protein sequence ID" value="TWS26536.1"/>
    <property type="molecule type" value="Genomic_DNA"/>
</dbReference>
<gene>
    <name evidence="1" type="ORF">FK268_04745</name>
</gene>
<accession>A0A5C5RTZ8</accession>
<evidence type="ECO:0000313" key="1">
    <source>
        <dbReference type="EMBL" id="TWS26536.1"/>
    </source>
</evidence>
<evidence type="ECO:0000313" key="2">
    <source>
        <dbReference type="Proteomes" id="UP000319792"/>
    </source>
</evidence>